<evidence type="ECO:0000256" key="1">
    <source>
        <dbReference type="SAM" id="MobiDB-lite"/>
    </source>
</evidence>
<proteinExistence type="predicted"/>
<protein>
    <submittedName>
        <fullName evidence="2">Capsid protein</fullName>
    </submittedName>
</protein>
<evidence type="ECO:0000313" key="2">
    <source>
        <dbReference type="EMBL" id="QTE03582.1"/>
    </source>
</evidence>
<accession>A0A8A4XCM9</accession>
<dbReference type="EMBL" id="MW182893">
    <property type="protein sequence ID" value="QTE03582.1"/>
    <property type="molecule type" value="Genomic_DNA"/>
</dbReference>
<name>A0A8A4XCM9_9VIRU</name>
<feature type="compositionally biased region" description="Basic residues" evidence="1">
    <location>
        <begin position="7"/>
        <end position="40"/>
    </location>
</feature>
<sequence length="309" mass="34830">MAYRSKIAGRRRRRPTYRKKAAPRRRYSGRKRTYRKKASMSRKSVLNLTSTKKRDTLLSVTNSTSTGTTQATAQLAGTTVNGLDGAFYIFCPTARDLTTVAGNIGSIAQSAQRTATTCFMRGFSEHLRIQTNSAVPWFHRRICFATRGSIFNGPGTGTPIAQYRPYYDDSTRGIARYWLNAANNNQASFNGLLQGVLFKGTYNQDWNDLITAIVDNTRVDLKFDKTFVYRSGNQTGIVKEHKLWHGMNKNLTYDDDESGDTEVSNYFSVTDKRGMGDYYIVDIIQAGEGSTGTDLMRINNTSSLYWHEK</sequence>
<organism evidence="2">
    <name type="scientific">Aegithalos caudatus Genomoviridae sp</name>
    <dbReference type="NCBI Taxonomy" id="2814943"/>
    <lineage>
        <taxon>Viruses</taxon>
        <taxon>Monodnaviria</taxon>
        <taxon>Shotokuvirae</taxon>
        <taxon>Cressdnaviricota</taxon>
        <taxon>Repensiviricetes</taxon>
        <taxon>Geplafuvirales</taxon>
        <taxon>Genomoviridae</taxon>
    </lineage>
</organism>
<feature type="region of interest" description="Disordered" evidence="1">
    <location>
        <begin position="1"/>
        <end position="45"/>
    </location>
</feature>
<reference evidence="2" key="1">
    <citation type="submission" date="2020-10" db="EMBL/GenBank/DDBJ databases">
        <title>CRESS DNA virus dark matter in the feces of wild birds.</title>
        <authorList>
            <person name="Yang S."/>
            <person name="Zhang W."/>
        </authorList>
    </citation>
    <scope>NUCLEOTIDE SEQUENCE</scope>
    <source>
        <strain evidence="2">Ltt163gen6</strain>
    </source>
</reference>